<name>A0A1M7DLQ2_9GAMM</name>
<dbReference type="AlphaFoldDB" id="A0A1M7DLQ2"/>
<feature type="domain" description="Histidine kinase" evidence="12">
    <location>
        <begin position="263"/>
        <end position="469"/>
    </location>
</feature>
<keyword evidence="6" id="KW-0812">Transmembrane</keyword>
<dbReference type="OrthoDB" id="9809766at2"/>
<evidence type="ECO:0000256" key="3">
    <source>
        <dbReference type="ARBA" id="ARBA00012438"/>
    </source>
</evidence>
<evidence type="ECO:0000256" key="2">
    <source>
        <dbReference type="ARBA" id="ARBA00004141"/>
    </source>
</evidence>
<evidence type="ECO:0000259" key="12">
    <source>
        <dbReference type="PROSITE" id="PS50109"/>
    </source>
</evidence>
<dbReference type="InterPro" id="IPR003594">
    <property type="entry name" value="HATPase_dom"/>
</dbReference>
<dbReference type="SMART" id="SM00388">
    <property type="entry name" value="HisKA"/>
    <property type="match status" value="1"/>
</dbReference>
<evidence type="ECO:0000313" key="16">
    <source>
        <dbReference type="Proteomes" id="UP000184123"/>
    </source>
</evidence>
<dbReference type="InterPro" id="IPR003660">
    <property type="entry name" value="HAMP_dom"/>
</dbReference>
<keyword evidence="7" id="KW-0547">Nucleotide-binding</keyword>
<dbReference type="Pfam" id="PF00512">
    <property type="entry name" value="HisKA"/>
    <property type="match status" value="1"/>
</dbReference>
<dbReference type="Proteomes" id="UP000184123">
    <property type="component" value="Unassembled WGS sequence"/>
</dbReference>
<evidence type="ECO:0000256" key="5">
    <source>
        <dbReference type="ARBA" id="ARBA00022679"/>
    </source>
</evidence>
<evidence type="ECO:0000256" key="4">
    <source>
        <dbReference type="ARBA" id="ARBA00022553"/>
    </source>
</evidence>
<dbReference type="SUPFAM" id="SSF55874">
    <property type="entry name" value="ATPase domain of HSP90 chaperone/DNA topoisomerase II/histidine kinase"/>
    <property type="match status" value="1"/>
</dbReference>
<reference evidence="14 17" key="2">
    <citation type="submission" date="2019-07" db="EMBL/GenBank/DDBJ databases">
        <title>Whole genome shotgun sequence of Halomonas cupida NBRC 102219.</title>
        <authorList>
            <person name="Hosoyama A."/>
            <person name="Uohara A."/>
            <person name="Ohji S."/>
            <person name="Ichikawa N."/>
        </authorList>
    </citation>
    <scope>NUCLEOTIDE SEQUENCE [LARGE SCALE GENOMIC DNA]</scope>
    <source>
        <strain evidence="14 17">NBRC 102219</strain>
    </source>
</reference>
<evidence type="ECO:0000313" key="17">
    <source>
        <dbReference type="Proteomes" id="UP000321726"/>
    </source>
</evidence>
<keyword evidence="8 15" id="KW-0418">Kinase</keyword>
<dbReference type="Proteomes" id="UP000321726">
    <property type="component" value="Unassembled WGS sequence"/>
</dbReference>
<dbReference type="InterPro" id="IPR036890">
    <property type="entry name" value="HATPase_C_sf"/>
</dbReference>
<dbReference type="PANTHER" id="PTHR45436:SF14">
    <property type="entry name" value="SENSOR PROTEIN QSEC"/>
    <property type="match status" value="1"/>
</dbReference>
<evidence type="ECO:0000256" key="9">
    <source>
        <dbReference type="ARBA" id="ARBA00022840"/>
    </source>
</evidence>
<evidence type="ECO:0000256" key="1">
    <source>
        <dbReference type="ARBA" id="ARBA00000085"/>
    </source>
</evidence>
<dbReference type="PROSITE" id="PS50109">
    <property type="entry name" value="HIS_KIN"/>
    <property type="match status" value="1"/>
</dbReference>
<dbReference type="SUPFAM" id="SSF47384">
    <property type="entry name" value="Homodimeric domain of signal transducing histidine kinase"/>
    <property type="match status" value="1"/>
</dbReference>
<evidence type="ECO:0000256" key="8">
    <source>
        <dbReference type="ARBA" id="ARBA00022777"/>
    </source>
</evidence>
<gene>
    <name evidence="14" type="ORF">HCU01_10160</name>
    <name evidence="15" type="ORF">SAMN05660971_01390</name>
</gene>
<dbReference type="InterPro" id="IPR005467">
    <property type="entry name" value="His_kinase_dom"/>
</dbReference>
<protein>
    <recommendedName>
        <fullName evidence="3">histidine kinase</fullName>
        <ecNumber evidence="3">2.7.13.3</ecNumber>
    </recommendedName>
</protein>
<dbReference type="GO" id="GO:0000155">
    <property type="term" value="F:phosphorelay sensor kinase activity"/>
    <property type="evidence" value="ECO:0007669"/>
    <property type="project" value="InterPro"/>
</dbReference>
<accession>A0A1M7DLQ2</accession>
<dbReference type="InterPro" id="IPR003661">
    <property type="entry name" value="HisK_dim/P_dom"/>
</dbReference>
<dbReference type="SMART" id="SM00387">
    <property type="entry name" value="HATPase_c"/>
    <property type="match status" value="1"/>
</dbReference>
<dbReference type="Gene3D" id="3.30.565.10">
    <property type="entry name" value="Histidine kinase-like ATPase, C-terminal domain"/>
    <property type="match status" value="1"/>
</dbReference>
<keyword evidence="10" id="KW-1133">Transmembrane helix</keyword>
<dbReference type="Gene3D" id="1.10.287.130">
    <property type="match status" value="1"/>
</dbReference>
<evidence type="ECO:0000256" key="10">
    <source>
        <dbReference type="ARBA" id="ARBA00022989"/>
    </source>
</evidence>
<keyword evidence="17" id="KW-1185">Reference proteome</keyword>
<dbReference type="PANTHER" id="PTHR45436">
    <property type="entry name" value="SENSOR HISTIDINE KINASE YKOH"/>
    <property type="match status" value="1"/>
</dbReference>
<dbReference type="Pfam" id="PF02518">
    <property type="entry name" value="HATPase_c"/>
    <property type="match status" value="1"/>
</dbReference>
<dbReference type="RefSeq" id="WP_073434304.1">
    <property type="nucleotide sequence ID" value="NZ_BJXU01000034.1"/>
</dbReference>
<keyword evidence="11" id="KW-0902">Two-component regulatory system</keyword>
<dbReference type="EMBL" id="BJXU01000034">
    <property type="protein sequence ID" value="GEN23067.1"/>
    <property type="molecule type" value="Genomic_DNA"/>
</dbReference>
<reference evidence="15 16" key="1">
    <citation type="submission" date="2016-11" db="EMBL/GenBank/DDBJ databases">
        <authorList>
            <person name="Jaros S."/>
            <person name="Januszkiewicz K."/>
            <person name="Wedrychowicz H."/>
        </authorList>
    </citation>
    <scope>NUCLEOTIDE SEQUENCE [LARGE SCALE GENOMIC DNA]</scope>
    <source>
        <strain evidence="15 16">DSM 4740</strain>
    </source>
</reference>
<evidence type="ECO:0000313" key="14">
    <source>
        <dbReference type="EMBL" id="GEN23067.1"/>
    </source>
</evidence>
<evidence type="ECO:0000313" key="15">
    <source>
        <dbReference type="EMBL" id="SHL80441.1"/>
    </source>
</evidence>
<keyword evidence="9" id="KW-0067">ATP-binding</keyword>
<keyword evidence="10" id="KW-0472">Membrane</keyword>
<evidence type="ECO:0000256" key="6">
    <source>
        <dbReference type="ARBA" id="ARBA00022692"/>
    </source>
</evidence>
<dbReference type="InterPro" id="IPR036097">
    <property type="entry name" value="HisK_dim/P_sf"/>
</dbReference>
<evidence type="ECO:0000256" key="7">
    <source>
        <dbReference type="ARBA" id="ARBA00022741"/>
    </source>
</evidence>
<keyword evidence="5" id="KW-0808">Transferase</keyword>
<dbReference type="EC" id="2.7.13.3" evidence="3"/>
<dbReference type="GO" id="GO:0005524">
    <property type="term" value="F:ATP binding"/>
    <property type="evidence" value="ECO:0007669"/>
    <property type="project" value="UniProtKB-KW"/>
</dbReference>
<evidence type="ECO:0000256" key="11">
    <source>
        <dbReference type="ARBA" id="ARBA00023012"/>
    </source>
</evidence>
<dbReference type="CDD" id="cd00075">
    <property type="entry name" value="HATPase"/>
    <property type="match status" value="1"/>
</dbReference>
<comment type="subcellular location">
    <subcellularLocation>
        <location evidence="2">Membrane</location>
        <topology evidence="2">Multi-pass membrane protein</topology>
    </subcellularLocation>
</comment>
<dbReference type="GO" id="GO:0005886">
    <property type="term" value="C:plasma membrane"/>
    <property type="evidence" value="ECO:0007669"/>
    <property type="project" value="TreeGrafter"/>
</dbReference>
<dbReference type="EMBL" id="FRCA01000003">
    <property type="protein sequence ID" value="SHL80441.1"/>
    <property type="molecule type" value="Genomic_DNA"/>
</dbReference>
<dbReference type="PROSITE" id="PS50885">
    <property type="entry name" value="HAMP"/>
    <property type="match status" value="1"/>
</dbReference>
<feature type="domain" description="HAMP" evidence="13">
    <location>
        <begin position="204"/>
        <end position="255"/>
    </location>
</feature>
<dbReference type="InterPro" id="IPR050428">
    <property type="entry name" value="TCS_sensor_his_kinase"/>
</dbReference>
<dbReference type="STRING" id="44933.SAMN05660971_01390"/>
<comment type="catalytic activity">
    <reaction evidence="1">
        <text>ATP + protein L-histidine = ADP + protein N-phospho-L-histidine.</text>
        <dbReference type="EC" id="2.7.13.3"/>
    </reaction>
</comment>
<evidence type="ECO:0000259" key="13">
    <source>
        <dbReference type="PROSITE" id="PS50885"/>
    </source>
</evidence>
<proteinExistence type="predicted"/>
<sequence>MVSIRRYLFRVLSLTLVLITLLSVAAAYLISEHELEEILDAQLAITGRGLMSMLPDSPSRQDYQRLAQWLKQDRAEAALYAADGTDIAIVASDEQPGKIYHHEERKMSLGFWDKQGHPLLMGPGWHGSSTEFPAPDRQTFRWLTFGDTSWRVISMQDEARGLWLQLGIEKEYFDDITERVALNHLWPMLLLLPLCLFVMLYLIRRGLVPISDLSRQVEGRGSHDLAPIELPVPHELKSLRGALNNFIERLSVAFEKERRFTADAAHELRTPLAALKIHLDNAIDGENDSLPKARQGVERLQRVVEQLLLLARVDRQQQSATEVIDLRYLVMELAAELWPLIEARQQNLELEQLPSTRVVGNSTELGILIRNLLDNAIRYTPNGGHIEVSLCVTGGTVKLDIHDSGPGIPDELLSEVTERFRRFSDASITGSGLGLSIAVALARHQGVVLGLSNHAEGGLVAQLLWPELPQ</sequence>
<organism evidence="15 16">
    <name type="scientific">Halomonas cupida</name>
    <dbReference type="NCBI Taxonomy" id="44933"/>
    <lineage>
        <taxon>Bacteria</taxon>
        <taxon>Pseudomonadati</taxon>
        <taxon>Pseudomonadota</taxon>
        <taxon>Gammaproteobacteria</taxon>
        <taxon>Oceanospirillales</taxon>
        <taxon>Halomonadaceae</taxon>
        <taxon>Halomonas</taxon>
    </lineage>
</organism>
<dbReference type="CDD" id="cd00082">
    <property type="entry name" value="HisKA"/>
    <property type="match status" value="1"/>
</dbReference>
<keyword evidence="4" id="KW-0597">Phosphoprotein</keyword>